<reference evidence="3 4" key="1">
    <citation type="journal article" date="2024" name="J Genomics">
        <title>Draft genome sequencing and assembly of Favolaschia claudopus CIRM-BRFM 2984 isolated from oak limbs.</title>
        <authorList>
            <person name="Navarro D."/>
            <person name="Drula E."/>
            <person name="Chaduli D."/>
            <person name="Cazenave R."/>
            <person name="Ahrendt S."/>
            <person name="Wang J."/>
            <person name="Lipzen A."/>
            <person name="Daum C."/>
            <person name="Barry K."/>
            <person name="Grigoriev I.V."/>
            <person name="Favel A."/>
            <person name="Rosso M.N."/>
            <person name="Martin F."/>
        </authorList>
    </citation>
    <scope>NUCLEOTIDE SEQUENCE [LARGE SCALE GENOMIC DNA]</scope>
    <source>
        <strain evidence="3 4">CIRM-BRFM 2984</strain>
    </source>
</reference>
<keyword evidence="2" id="KW-1133">Transmembrane helix</keyword>
<comment type="caution">
    <text evidence="3">The sequence shown here is derived from an EMBL/GenBank/DDBJ whole genome shotgun (WGS) entry which is preliminary data.</text>
</comment>
<keyword evidence="2" id="KW-0812">Transmembrane</keyword>
<organism evidence="3 4">
    <name type="scientific">Favolaschia claudopus</name>
    <dbReference type="NCBI Taxonomy" id="2862362"/>
    <lineage>
        <taxon>Eukaryota</taxon>
        <taxon>Fungi</taxon>
        <taxon>Dikarya</taxon>
        <taxon>Basidiomycota</taxon>
        <taxon>Agaricomycotina</taxon>
        <taxon>Agaricomycetes</taxon>
        <taxon>Agaricomycetidae</taxon>
        <taxon>Agaricales</taxon>
        <taxon>Marasmiineae</taxon>
        <taxon>Mycenaceae</taxon>
        <taxon>Favolaschia</taxon>
    </lineage>
</organism>
<evidence type="ECO:0000313" key="4">
    <source>
        <dbReference type="Proteomes" id="UP001362999"/>
    </source>
</evidence>
<keyword evidence="2" id="KW-0472">Membrane</keyword>
<sequence>MSATPATANLPTDSSWQCPGGTPCVFCEGGLPHPDDEEEDSDFDLTTTYDGSNSSDYTPDYTTAYEGEEDEDDEEYEDEDDDAVVYIIQHVHQLFITLPSASVPEPASAPVVIVNERARVPLYYAVLLFLMEAFFSGGWHHFLLPHLLAFLLIYFD</sequence>
<dbReference type="EMBL" id="JAWWNJ010000003">
    <property type="protein sequence ID" value="KAK7059489.1"/>
    <property type="molecule type" value="Genomic_DNA"/>
</dbReference>
<keyword evidence="4" id="KW-1185">Reference proteome</keyword>
<accession>A0AAW0E2G1</accession>
<feature type="compositionally biased region" description="Acidic residues" evidence="1">
    <location>
        <begin position="66"/>
        <end position="78"/>
    </location>
</feature>
<feature type="transmembrane region" description="Helical" evidence="2">
    <location>
        <begin position="122"/>
        <end position="155"/>
    </location>
</feature>
<feature type="region of interest" description="Disordered" evidence="1">
    <location>
        <begin position="28"/>
        <end position="78"/>
    </location>
</feature>
<gene>
    <name evidence="3" type="ORF">R3P38DRAFT_2758919</name>
</gene>
<evidence type="ECO:0000256" key="2">
    <source>
        <dbReference type="SAM" id="Phobius"/>
    </source>
</evidence>
<dbReference type="Proteomes" id="UP001362999">
    <property type="component" value="Unassembled WGS sequence"/>
</dbReference>
<evidence type="ECO:0000313" key="3">
    <source>
        <dbReference type="EMBL" id="KAK7059489.1"/>
    </source>
</evidence>
<evidence type="ECO:0000256" key="1">
    <source>
        <dbReference type="SAM" id="MobiDB-lite"/>
    </source>
</evidence>
<name>A0AAW0E2G1_9AGAR</name>
<proteinExistence type="predicted"/>
<protein>
    <submittedName>
        <fullName evidence="3">Uncharacterized protein</fullName>
    </submittedName>
</protein>
<dbReference type="AlphaFoldDB" id="A0AAW0E2G1"/>
<feature type="compositionally biased region" description="Polar residues" evidence="1">
    <location>
        <begin position="44"/>
        <end position="61"/>
    </location>
</feature>